<evidence type="ECO:0000256" key="5">
    <source>
        <dbReference type="ARBA" id="ARBA00022989"/>
    </source>
</evidence>
<evidence type="ECO:0000256" key="4">
    <source>
        <dbReference type="ARBA" id="ARBA00022692"/>
    </source>
</evidence>
<dbReference type="PANTHER" id="PTHR11040:SF216">
    <property type="entry name" value="ZINC TRANSPORTER 10"/>
    <property type="match status" value="1"/>
</dbReference>
<evidence type="ECO:0000256" key="7">
    <source>
        <dbReference type="ARBA" id="ARBA00023136"/>
    </source>
</evidence>
<evidence type="ECO:0000256" key="2">
    <source>
        <dbReference type="ARBA" id="ARBA00006939"/>
    </source>
</evidence>
<dbReference type="FunCoup" id="A0A194YJQ7">
    <property type="interactions" value="1706"/>
</dbReference>
<comment type="subcellular location">
    <subcellularLocation>
        <location evidence="1">Cell membrane</location>
        <topology evidence="1">Multi-pass membrane protein</topology>
    </subcellularLocation>
    <subcellularLocation>
        <location evidence="8">Membrane</location>
        <topology evidence="8">Multi-pass membrane protein</topology>
    </subcellularLocation>
</comment>
<evidence type="ECO:0000256" key="1">
    <source>
        <dbReference type="ARBA" id="ARBA00004651"/>
    </source>
</evidence>
<gene>
    <name evidence="9" type="ORF">SORBI_3010G171300</name>
</gene>
<evidence type="ECO:0000313" key="10">
    <source>
        <dbReference type="Proteomes" id="UP000000768"/>
    </source>
</evidence>
<dbReference type="Proteomes" id="UP000000768">
    <property type="component" value="Chromosome 10"/>
</dbReference>
<dbReference type="PANTHER" id="PTHR11040">
    <property type="entry name" value="ZINC/IRON TRANSPORTER"/>
    <property type="match status" value="1"/>
</dbReference>
<organism evidence="9 10">
    <name type="scientific">Sorghum bicolor</name>
    <name type="common">Sorghum</name>
    <name type="synonym">Sorghum vulgare</name>
    <dbReference type="NCBI Taxonomy" id="4558"/>
    <lineage>
        <taxon>Eukaryota</taxon>
        <taxon>Viridiplantae</taxon>
        <taxon>Streptophyta</taxon>
        <taxon>Embryophyta</taxon>
        <taxon>Tracheophyta</taxon>
        <taxon>Spermatophyta</taxon>
        <taxon>Magnoliopsida</taxon>
        <taxon>Liliopsida</taxon>
        <taxon>Poales</taxon>
        <taxon>Poaceae</taxon>
        <taxon>PACMAD clade</taxon>
        <taxon>Panicoideae</taxon>
        <taxon>Andropogonodae</taxon>
        <taxon>Andropogoneae</taxon>
        <taxon>Sorghinae</taxon>
        <taxon>Sorghum</taxon>
    </lineage>
</organism>
<keyword evidence="7 8" id="KW-0472">Membrane</keyword>
<feature type="transmembrane region" description="Helical" evidence="8">
    <location>
        <begin position="55"/>
        <end position="75"/>
    </location>
</feature>
<keyword evidence="10" id="KW-1185">Reference proteome</keyword>
<keyword evidence="3 8" id="KW-0813">Transport</keyword>
<dbReference type="EMBL" id="CM000769">
    <property type="protein sequence ID" value="KXG20215.1"/>
    <property type="molecule type" value="Genomic_DNA"/>
</dbReference>
<dbReference type="GO" id="GO:0005385">
    <property type="term" value="F:zinc ion transmembrane transporter activity"/>
    <property type="evidence" value="ECO:0000318"/>
    <property type="project" value="GO_Central"/>
</dbReference>
<dbReference type="Gramene" id="KXG20215">
    <property type="protein sequence ID" value="KXG20215"/>
    <property type="gene ID" value="SORBI_3010G171300"/>
</dbReference>
<name>A0A194YJQ7_SORBI</name>
<evidence type="ECO:0000256" key="3">
    <source>
        <dbReference type="ARBA" id="ARBA00022448"/>
    </source>
</evidence>
<keyword evidence="5 8" id="KW-1133">Transmembrane helix</keyword>
<comment type="similarity">
    <text evidence="2 8">Belongs to the ZIP transporter (TC 2.A.5) family.</text>
</comment>
<feature type="transmembrane region" description="Helical" evidence="8">
    <location>
        <begin position="350"/>
        <end position="371"/>
    </location>
</feature>
<protein>
    <submittedName>
        <fullName evidence="9">Uncharacterized protein</fullName>
    </submittedName>
</protein>
<dbReference type="NCBIfam" id="TIGR00820">
    <property type="entry name" value="zip"/>
    <property type="match status" value="1"/>
</dbReference>
<dbReference type="InParanoid" id="A0A194YJQ7"/>
<proteinExistence type="inferred from homology"/>
<dbReference type="InterPro" id="IPR003689">
    <property type="entry name" value="ZIP"/>
</dbReference>
<dbReference type="GO" id="GO:0071577">
    <property type="term" value="P:zinc ion transmembrane transport"/>
    <property type="evidence" value="ECO:0000318"/>
    <property type="project" value="GO_Central"/>
</dbReference>
<dbReference type="AlphaFoldDB" id="A0A194YJQ7"/>
<feature type="transmembrane region" description="Helical" evidence="8">
    <location>
        <begin position="391"/>
        <end position="410"/>
    </location>
</feature>
<dbReference type="InterPro" id="IPR004698">
    <property type="entry name" value="Zn/Fe_permease_fun/pln"/>
</dbReference>
<evidence type="ECO:0000256" key="8">
    <source>
        <dbReference type="RuleBase" id="RU362088"/>
    </source>
</evidence>
<feature type="transmembrane region" description="Helical" evidence="8">
    <location>
        <begin position="96"/>
        <end position="122"/>
    </location>
</feature>
<dbReference type="Pfam" id="PF02535">
    <property type="entry name" value="Zip"/>
    <property type="match status" value="1"/>
</dbReference>
<keyword evidence="6 8" id="KW-0406">Ion transport</keyword>
<evidence type="ECO:0000313" key="9">
    <source>
        <dbReference type="EMBL" id="KXG20215.1"/>
    </source>
</evidence>
<keyword evidence="4 8" id="KW-0812">Transmembrane</keyword>
<accession>A0A194YJQ7</accession>
<feature type="transmembrane region" description="Helical" evidence="8">
    <location>
        <begin position="142"/>
        <end position="162"/>
    </location>
</feature>
<dbReference type="GO" id="GO:0005886">
    <property type="term" value="C:plasma membrane"/>
    <property type="evidence" value="ECO:0000318"/>
    <property type="project" value="GO_Central"/>
</dbReference>
<dbReference type="OMA" id="VGFMNAV"/>
<sequence length="442" mass="45215">MPFFEEMMEGSSYIRTHLQQIAAASVSTASCGGASNTDADDAECRDEAAALRLKMVAVAAILVAGATGVAIPLVGRRCRGRGGGASSSSGSFSSSPSAGGAFVLVKAFAAGVILATGFVHMLHDADEALTDPCLPAAPWRRFPFPGFVAMLAALATLVFDFVGTHMYESKQHSADAAEAAAAAGNASVNASGHDVTAALLEDGALAGSVASGIGYGALMGSVGSSIGYSALMGSVGSSIGGGHMDPMHIVGMRAHAAAHRHSYSHGIGPCDDGHNGNDEEPSQARHVVVSQILELGIVSHSVIIGLSLGVSQNPCTIKPLVAALSFHQFFEGFALGGCISEAQFKGFSTLLMAFFFAITTPTGITVGAGIASFYNPNSPRALVVEGILDSISAGILIYMALVDLIAADFLSKRMSCNLRLQVCSYIALFLGAMSMSSLAIWA</sequence>
<reference evidence="10" key="2">
    <citation type="journal article" date="2018" name="Plant J.">
        <title>The Sorghum bicolor reference genome: improved assembly, gene annotations, a transcriptome atlas, and signatures of genome organization.</title>
        <authorList>
            <person name="McCormick R.F."/>
            <person name="Truong S.K."/>
            <person name="Sreedasyam A."/>
            <person name="Jenkins J."/>
            <person name="Shu S."/>
            <person name="Sims D."/>
            <person name="Kennedy M."/>
            <person name="Amirebrahimi M."/>
            <person name="Weers B.D."/>
            <person name="McKinley B."/>
            <person name="Mattison A."/>
            <person name="Morishige D.T."/>
            <person name="Grimwood J."/>
            <person name="Schmutz J."/>
            <person name="Mullet J.E."/>
        </authorList>
    </citation>
    <scope>NUCLEOTIDE SEQUENCE [LARGE SCALE GENOMIC DNA]</scope>
    <source>
        <strain evidence="10">cv. BTx623</strain>
    </source>
</reference>
<comment type="caution">
    <text evidence="8">Lacks conserved residue(s) required for the propagation of feature annotation.</text>
</comment>
<evidence type="ECO:0000256" key="6">
    <source>
        <dbReference type="ARBA" id="ARBA00023065"/>
    </source>
</evidence>
<reference evidence="9 10" key="1">
    <citation type="journal article" date="2009" name="Nature">
        <title>The Sorghum bicolor genome and the diversification of grasses.</title>
        <authorList>
            <person name="Paterson A.H."/>
            <person name="Bowers J.E."/>
            <person name="Bruggmann R."/>
            <person name="Dubchak I."/>
            <person name="Grimwood J."/>
            <person name="Gundlach H."/>
            <person name="Haberer G."/>
            <person name="Hellsten U."/>
            <person name="Mitros T."/>
            <person name="Poliakov A."/>
            <person name="Schmutz J."/>
            <person name="Spannagl M."/>
            <person name="Tang H."/>
            <person name="Wang X."/>
            <person name="Wicker T."/>
            <person name="Bharti A.K."/>
            <person name="Chapman J."/>
            <person name="Feltus F.A."/>
            <person name="Gowik U."/>
            <person name="Grigoriev I.V."/>
            <person name="Lyons E."/>
            <person name="Maher C.A."/>
            <person name="Martis M."/>
            <person name="Narechania A."/>
            <person name="Otillar R.P."/>
            <person name="Penning B.W."/>
            <person name="Salamov A.A."/>
            <person name="Wang Y."/>
            <person name="Zhang L."/>
            <person name="Carpita N.C."/>
            <person name="Freeling M."/>
            <person name="Gingle A.R."/>
            <person name="Hash C.T."/>
            <person name="Keller B."/>
            <person name="Klein P."/>
            <person name="Kresovich S."/>
            <person name="McCann M.C."/>
            <person name="Ming R."/>
            <person name="Peterson D.G."/>
            <person name="Mehboob-ur-Rahman"/>
            <person name="Ware D."/>
            <person name="Westhoff P."/>
            <person name="Mayer K.F."/>
            <person name="Messing J."/>
            <person name="Rokhsar D.S."/>
        </authorList>
    </citation>
    <scope>NUCLEOTIDE SEQUENCE [LARGE SCALE GENOMIC DNA]</scope>
    <source>
        <strain evidence="10">cv. BTx623</strain>
    </source>
</reference>
<feature type="transmembrane region" description="Helical" evidence="8">
    <location>
        <begin position="422"/>
        <end position="441"/>
    </location>
</feature>
<dbReference type="ExpressionAtlas" id="A0A194YJQ7">
    <property type="expression patterns" value="baseline and differential"/>
</dbReference>
<dbReference type="OrthoDB" id="448280at2759"/>